<feature type="transmembrane region" description="Helical" evidence="10">
    <location>
        <begin position="70"/>
        <end position="87"/>
    </location>
</feature>
<proteinExistence type="inferred from homology"/>
<dbReference type="PANTHER" id="PTHR21290:SF25">
    <property type="entry name" value="SPHINGOMYELIN SYNTHASE-RELATED PROTEIN 1"/>
    <property type="match status" value="1"/>
</dbReference>
<keyword evidence="13" id="KW-1185">Reference proteome</keyword>
<keyword evidence="6 10" id="KW-1133">Transmembrane helix</keyword>
<feature type="transmembrane region" description="Helical" evidence="10">
    <location>
        <begin position="123"/>
        <end position="147"/>
    </location>
</feature>
<feature type="region of interest" description="Disordered" evidence="9">
    <location>
        <begin position="1"/>
        <end position="28"/>
    </location>
</feature>
<feature type="domain" description="Sphingomyelin synthase-like" evidence="11">
    <location>
        <begin position="275"/>
        <end position="345"/>
    </location>
</feature>
<evidence type="ECO:0000259" key="11">
    <source>
        <dbReference type="Pfam" id="PF14360"/>
    </source>
</evidence>
<dbReference type="GO" id="GO:0000139">
    <property type="term" value="C:Golgi membrane"/>
    <property type="evidence" value="ECO:0007669"/>
    <property type="project" value="TreeGrafter"/>
</dbReference>
<evidence type="ECO:0000256" key="9">
    <source>
        <dbReference type="SAM" id="MobiDB-lite"/>
    </source>
</evidence>
<keyword evidence="3" id="KW-0808">Transferase</keyword>
<dbReference type="Proteomes" id="UP000256970">
    <property type="component" value="Unassembled WGS sequence"/>
</dbReference>
<dbReference type="InterPro" id="IPR045221">
    <property type="entry name" value="Sphingomyelin_synth-like"/>
</dbReference>
<dbReference type="InterPro" id="IPR025749">
    <property type="entry name" value="Sphingomyelin_synth-like_dom"/>
</dbReference>
<protein>
    <recommendedName>
        <fullName evidence="11">Sphingomyelin synthase-like domain-containing protein</fullName>
    </recommendedName>
</protein>
<organism evidence="12 13">
    <name type="scientific">Tetradesmus obliquus</name>
    <name type="common">Green alga</name>
    <name type="synonym">Acutodesmus obliquus</name>
    <dbReference type="NCBI Taxonomy" id="3088"/>
    <lineage>
        <taxon>Eukaryota</taxon>
        <taxon>Viridiplantae</taxon>
        <taxon>Chlorophyta</taxon>
        <taxon>core chlorophytes</taxon>
        <taxon>Chlorophyceae</taxon>
        <taxon>CS clade</taxon>
        <taxon>Sphaeropleales</taxon>
        <taxon>Scenedesmaceae</taxon>
        <taxon>Tetradesmus</taxon>
    </lineage>
</organism>
<evidence type="ECO:0000256" key="8">
    <source>
        <dbReference type="ARBA" id="ARBA00023136"/>
    </source>
</evidence>
<dbReference type="STRING" id="3088.A0A383WFT1"/>
<accession>A0A383WFT1</accession>
<evidence type="ECO:0000313" key="12">
    <source>
        <dbReference type="EMBL" id="SZX76281.1"/>
    </source>
</evidence>
<feature type="transmembrane region" description="Helical" evidence="10">
    <location>
        <begin position="93"/>
        <end position="111"/>
    </location>
</feature>
<keyword evidence="8 10" id="KW-0472">Membrane</keyword>
<evidence type="ECO:0000256" key="7">
    <source>
        <dbReference type="ARBA" id="ARBA00023098"/>
    </source>
</evidence>
<keyword evidence="5" id="KW-0746">Sphingolipid metabolism</keyword>
<dbReference type="GO" id="GO:0047493">
    <property type="term" value="F:ceramide cholinephosphotransferase activity"/>
    <property type="evidence" value="ECO:0007669"/>
    <property type="project" value="TreeGrafter"/>
</dbReference>
<feature type="transmembrane region" description="Helical" evidence="10">
    <location>
        <begin position="190"/>
        <end position="206"/>
    </location>
</feature>
<feature type="transmembrane region" description="Helical" evidence="10">
    <location>
        <begin position="368"/>
        <end position="388"/>
    </location>
</feature>
<reference evidence="12 13" key="1">
    <citation type="submission" date="2016-10" db="EMBL/GenBank/DDBJ databases">
        <authorList>
            <person name="Cai Z."/>
        </authorList>
    </citation>
    <scope>NUCLEOTIDE SEQUENCE [LARGE SCALE GENOMIC DNA]</scope>
</reference>
<evidence type="ECO:0000256" key="2">
    <source>
        <dbReference type="ARBA" id="ARBA00005441"/>
    </source>
</evidence>
<dbReference type="GO" id="GO:0005886">
    <property type="term" value="C:plasma membrane"/>
    <property type="evidence" value="ECO:0007669"/>
    <property type="project" value="TreeGrafter"/>
</dbReference>
<evidence type="ECO:0000256" key="10">
    <source>
        <dbReference type="SAM" id="Phobius"/>
    </source>
</evidence>
<comment type="similarity">
    <text evidence="2">Belongs to the sphingomyelin synthase family.</text>
</comment>
<feature type="compositionally biased region" description="Basic and acidic residues" evidence="9">
    <location>
        <begin position="15"/>
        <end position="28"/>
    </location>
</feature>
<comment type="subcellular location">
    <subcellularLocation>
        <location evidence="1">Membrane</location>
        <topology evidence="1">Multi-pass membrane protein</topology>
    </subcellularLocation>
</comment>
<feature type="transmembrane region" description="Helical" evidence="10">
    <location>
        <begin position="328"/>
        <end position="348"/>
    </location>
</feature>
<evidence type="ECO:0000256" key="6">
    <source>
        <dbReference type="ARBA" id="ARBA00022989"/>
    </source>
</evidence>
<sequence>MYVMSIINDMRRRKAEGSSKKDGPYDEERTQMLKREGAASHTPQQAATAAAAVAGAPSLAAIQARCRPQLGWAVGVVFLLLPFLQAYVQPPEIFWKALLAASLLFLGYHVMTFKRWSDEFPYVLRFLVCFAAMIVELLWENVMVWIVSATDMRKYDDPPGLQDNAEIALNFLAGKHALLGWFINGKWANIMHFLGCVLCLAFSVAWEQHPYSGFGVMARFSLTICFSRILRTASFMCTVLPSPRPGCYRRRFPPPPDSWTGIIWVGIRELRGFGGCNDLIFSGHGAFWSLGPLMFQTYYPNKFSTSLLWIALVQTSIRDVIDKQHYSVDMLLAVVVTWAVWSWLRWVYPESQPLPQRPEGAAADKPNALVLTLVGVGLLTAAVAVFVAKS</sequence>
<evidence type="ECO:0000256" key="3">
    <source>
        <dbReference type="ARBA" id="ARBA00022679"/>
    </source>
</evidence>
<gene>
    <name evidence="12" type="ORF">BQ4739_LOCUS16671</name>
</gene>
<dbReference type="GO" id="GO:0033188">
    <property type="term" value="F:sphingomyelin synthase activity"/>
    <property type="evidence" value="ECO:0007669"/>
    <property type="project" value="TreeGrafter"/>
</dbReference>
<dbReference type="GO" id="GO:0005789">
    <property type="term" value="C:endoplasmic reticulum membrane"/>
    <property type="evidence" value="ECO:0007669"/>
    <property type="project" value="TreeGrafter"/>
</dbReference>
<dbReference type="PANTHER" id="PTHR21290">
    <property type="entry name" value="SPHINGOMYELIN SYNTHETASE"/>
    <property type="match status" value="1"/>
</dbReference>
<keyword evidence="7" id="KW-0443">Lipid metabolism</keyword>
<evidence type="ECO:0000256" key="4">
    <source>
        <dbReference type="ARBA" id="ARBA00022692"/>
    </source>
</evidence>
<evidence type="ECO:0000256" key="5">
    <source>
        <dbReference type="ARBA" id="ARBA00022919"/>
    </source>
</evidence>
<evidence type="ECO:0000313" key="13">
    <source>
        <dbReference type="Proteomes" id="UP000256970"/>
    </source>
</evidence>
<dbReference type="AlphaFoldDB" id="A0A383WFT1"/>
<dbReference type="GO" id="GO:0046513">
    <property type="term" value="P:ceramide biosynthetic process"/>
    <property type="evidence" value="ECO:0007669"/>
    <property type="project" value="TreeGrafter"/>
</dbReference>
<keyword evidence="4 10" id="KW-0812">Transmembrane</keyword>
<dbReference type="EMBL" id="FNXT01001253">
    <property type="protein sequence ID" value="SZX76281.1"/>
    <property type="molecule type" value="Genomic_DNA"/>
</dbReference>
<dbReference type="Pfam" id="PF14360">
    <property type="entry name" value="PAP2_C"/>
    <property type="match status" value="1"/>
</dbReference>
<name>A0A383WFT1_TETOB</name>
<evidence type="ECO:0000256" key="1">
    <source>
        <dbReference type="ARBA" id="ARBA00004141"/>
    </source>
</evidence>